<evidence type="ECO:0000259" key="4">
    <source>
        <dbReference type="PROSITE" id="PS50240"/>
    </source>
</evidence>
<keyword evidence="1" id="KW-1015">Disulfide bond</keyword>
<sequence length="399" mass="44458">MLHNRVCIDKKQLLLIFFVLILVVFSIFVTNKISSSKMNYQSKAASPKAPNKIIGGVEVTDSKKWPFMVHLYHKYTLGGIQLTDSLCSGTLISPNWVLTAGHCAIKPDTDVYLNDEIMVVIGTKTLAETDINDIYKIKGEIHRHPLFSKPNYLDNDIALYELDRPVKNLENTRGTISINSDLLEEREMTLSGDYRYGVQLGYGNTEIDDWNEKLYQGVAPILLNIRANKTNWLGRAEYDNFTLNSTHITSGYPLGGVGGCDGDSGGPLITWNGKKWVQIGISSLIWGYCGEARSPSIFTRVSAYVDWIGQYIKNTTKDVCTISKYEEEKCGVISTFDPNKGIFIGAPLRTGSSELVEFECRINNFGPTPTPGASYKCGYELNDDDRVSPTPIVSTVKPY</sequence>
<dbReference type="Proteomes" id="UP000230119">
    <property type="component" value="Unassembled WGS sequence"/>
</dbReference>
<dbReference type="EMBL" id="PEVA01000125">
    <property type="protein sequence ID" value="PIV08411.1"/>
    <property type="molecule type" value="Genomic_DNA"/>
</dbReference>
<protein>
    <recommendedName>
        <fullName evidence="4">Peptidase S1 domain-containing protein</fullName>
    </recommendedName>
</protein>
<feature type="domain" description="Peptidase S1" evidence="4">
    <location>
        <begin position="53"/>
        <end position="313"/>
    </location>
</feature>
<dbReference type="InterPro" id="IPR043504">
    <property type="entry name" value="Peptidase_S1_PA_chymotrypsin"/>
</dbReference>
<reference evidence="6" key="1">
    <citation type="submission" date="2017-09" db="EMBL/GenBank/DDBJ databases">
        <title>Depth-based differentiation of microbial function through sediment-hosted aquifers and enrichment of novel symbionts in the deep terrestrial subsurface.</title>
        <authorList>
            <person name="Probst A.J."/>
            <person name="Ladd B."/>
            <person name="Jarett J.K."/>
            <person name="Geller-Mcgrath D.E."/>
            <person name="Sieber C.M.K."/>
            <person name="Emerson J.B."/>
            <person name="Anantharaman K."/>
            <person name="Thomas B.C."/>
            <person name="Malmstrom R."/>
            <person name="Stieglmeier M."/>
            <person name="Klingl A."/>
            <person name="Woyke T."/>
            <person name="Ryan C.M."/>
            <person name="Banfield J.F."/>
        </authorList>
    </citation>
    <scope>NUCLEOTIDE SEQUENCE [LARGE SCALE GENOMIC DNA]</scope>
</reference>
<dbReference type="GO" id="GO:0006508">
    <property type="term" value="P:proteolysis"/>
    <property type="evidence" value="ECO:0007669"/>
    <property type="project" value="UniProtKB-KW"/>
</dbReference>
<keyword evidence="2" id="KW-0645">Protease</keyword>
<dbReference type="PRINTS" id="PR00722">
    <property type="entry name" value="CHYMOTRYPSIN"/>
</dbReference>
<name>A0A2M7BSG7_9BACT</name>
<dbReference type="CDD" id="cd00190">
    <property type="entry name" value="Tryp_SPc"/>
    <property type="match status" value="1"/>
</dbReference>
<evidence type="ECO:0000313" key="5">
    <source>
        <dbReference type="EMBL" id="PIV08411.1"/>
    </source>
</evidence>
<proteinExistence type="predicted"/>
<dbReference type="SMART" id="SM00020">
    <property type="entry name" value="Tryp_SPc"/>
    <property type="match status" value="1"/>
</dbReference>
<gene>
    <name evidence="5" type="ORF">COS52_02895</name>
</gene>
<dbReference type="InterPro" id="IPR018114">
    <property type="entry name" value="TRYPSIN_HIS"/>
</dbReference>
<evidence type="ECO:0000256" key="2">
    <source>
        <dbReference type="RuleBase" id="RU363034"/>
    </source>
</evidence>
<dbReference type="InterPro" id="IPR001254">
    <property type="entry name" value="Trypsin_dom"/>
</dbReference>
<dbReference type="PROSITE" id="PS00134">
    <property type="entry name" value="TRYPSIN_HIS"/>
    <property type="match status" value="1"/>
</dbReference>
<dbReference type="InterPro" id="IPR033116">
    <property type="entry name" value="TRYPSIN_SER"/>
</dbReference>
<evidence type="ECO:0000256" key="3">
    <source>
        <dbReference type="SAM" id="Phobius"/>
    </source>
</evidence>
<keyword evidence="2" id="KW-0378">Hydrolase</keyword>
<dbReference type="AlphaFoldDB" id="A0A2M7BSG7"/>
<evidence type="ECO:0000256" key="1">
    <source>
        <dbReference type="ARBA" id="ARBA00023157"/>
    </source>
</evidence>
<dbReference type="Pfam" id="PF00089">
    <property type="entry name" value="Trypsin"/>
    <property type="match status" value="1"/>
</dbReference>
<dbReference type="PROSITE" id="PS00135">
    <property type="entry name" value="TRYPSIN_SER"/>
    <property type="match status" value="1"/>
</dbReference>
<dbReference type="PROSITE" id="PS50240">
    <property type="entry name" value="TRYPSIN_DOM"/>
    <property type="match status" value="1"/>
</dbReference>
<feature type="transmembrane region" description="Helical" evidence="3">
    <location>
        <begin position="12"/>
        <end position="29"/>
    </location>
</feature>
<dbReference type="InterPro" id="IPR051487">
    <property type="entry name" value="Ser/Thr_Proteases_Immune/Dev"/>
</dbReference>
<organism evidence="5 6">
    <name type="scientific">Candidatus Roizmanbacteria bacterium CG03_land_8_20_14_0_80_39_12</name>
    <dbReference type="NCBI Taxonomy" id="1974847"/>
    <lineage>
        <taxon>Bacteria</taxon>
        <taxon>Candidatus Roizmaniibacteriota</taxon>
    </lineage>
</organism>
<keyword evidence="3" id="KW-0812">Transmembrane</keyword>
<dbReference type="PANTHER" id="PTHR24256">
    <property type="entry name" value="TRYPTASE-RELATED"/>
    <property type="match status" value="1"/>
</dbReference>
<dbReference type="SUPFAM" id="SSF50494">
    <property type="entry name" value="Trypsin-like serine proteases"/>
    <property type="match status" value="1"/>
</dbReference>
<accession>A0A2M7BSG7</accession>
<dbReference type="Gene3D" id="2.40.10.10">
    <property type="entry name" value="Trypsin-like serine proteases"/>
    <property type="match status" value="1"/>
</dbReference>
<comment type="caution">
    <text evidence="5">The sequence shown here is derived from an EMBL/GenBank/DDBJ whole genome shotgun (WGS) entry which is preliminary data.</text>
</comment>
<keyword evidence="2" id="KW-0720">Serine protease</keyword>
<keyword evidence="3" id="KW-1133">Transmembrane helix</keyword>
<dbReference type="GO" id="GO:0004252">
    <property type="term" value="F:serine-type endopeptidase activity"/>
    <property type="evidence" value="ECO:0007669"/>
    <property type="project" value="InterPro"/>
</dbReference>
<dbReference type="InterPro" id="IPR009003">
    <property type="entry name" value="Peptidase_S1_PA"/>
</dbReference>
<dbReference type="InterPro" id="IPR001314">
    <property type="entry name" value="Peptidase_S1A"/>
</dbReference>
<keyword evidence="3" id="KW-0472">Membrane</keyword>
<evidence type="ECO:0000313" key="6">
    <source>
        <dbReference type="Proteomes" id="UP000230119"/>
    </source>
</evidence>